<evidence type="ECO:0000313" key="2">
    <source>
        <dbReference type="EMBL" id="HIU49372.1"/>
    </source>
</evidence>
<dbReference type="Proteomes" id="UP000824111">
    <property type="component" value="Unassembled WGS sequence"/>
</dbReference>
<evidence type="ECO:0000313" key="3">
    <source>
        <dbReference type="Proteomes" id="UP000824111"/>
    </source>
</evidence>
<protein>
    <submittedName>
        <fullName evidence="2">Uncharacterized protein</fullName>
    </submittedName>
</protein>
<dbReference type="AlphaFoldDB" id="A0A9D1S7I4"/>
<proteinExistence type="predicted"/>
<sequence length="726" mass="76756">MKKQLAAILASTMLLGAAGLTAAAADPVAAAEADTWDGSATQEWYEDGSGETFTISTAEDLAGLAELVNGGTNFAGKTITLETDIDLADIEWTPIGKSGALFSGTFNGQEHTISNLKITNDQEDYCGFFYCLSGAAVTDLHISGADVTSSGWTGVLAGRAEDAAITGCTVSGVLVAEGPEPDPEAEPSGVAAAGLVEYSYQSQITDCSSDVTVNVSSLGNWFTYAGGIACEVNGGAINNCTNTGAITGTSSDNEKSYTYAGGIATYVKNGATVTGCTNDGAVTAGDSNTFYAVAGGILGQIWVEDPGTITVTGCTNTGTVTATASDSYKGNQIGEIYTYNNITGKKTNTLVLDGIQDDDIGWEIQDLIVADLVKSNGDVYGYPTLEGALTDAEPGDTVEMTRDMADIGSLSIDKNIIFEGRGHIISGDSSLNFKGDVGGTVQNVNFENIHNENNNKSAIYASGLTAELVVKDCSFDNVDWDCIQVTPYADTASVVITGNAFRNSSIQGQRFIHVESRNAASSGQYANYAFSAEITGNKFYGTDGNLSQEALEVYFFTAPEKINLEKNYFQDPGKVWLSSDYVTFRSENDKIYPYYENEEMTQLVYLPTATVLSANAVDAIKEGAEGTIRFITKVDALNGTATSFGTYILPLFVFEHVDENWSDELTAVVTYTGKDIAADQTYAADLTGIPEKYFGEDIVAQSFMVVDGETVTSDLFNAVSVDDLAQ</sequence>
<gene>
    <name evidence="2" type="ORF">IAB04_08380</name>
</gene>
<name>A0A9D1S7I4_9FIRM</name>
<accession>A0A9D1S7I4</accession>
<dbReference type="Gene3D" id="2.160.20.10">
    <property type="entry name" value="Single-stranded right-handed beta-helix, Pectin lyase-like"/>
    <property type="match status" value="1"/>
</dbReference>
<keyword evidence="1" id="KW-0732">Signal</keyword>
<dbReference type="InterPro" id="IPR012334">
    <property type="entry name" value="Pectin_lyas_fold"/>
</dbReference>
<feature type="chain" id="PRO_5039505692" evidence="1">
    <location>
        <begin position="25"/>
        <end position="726"/>
    </location>
</feature>
<dbReference type="InterPro" id="IPR011050">
    <property type="entry name" value="Pectin_lyase_fold/virulence"/>
</dbReference>
<dbReference type="Gene3D" id="2.160.20.110">
    <property type="match status" value="1"/>
</dbReference>
<dbReference type="SUPFAM" id="SSF51126">
    <property type="entry name" value="Pectin lyase-like"/>
    <property type="match status" value="1"/>
</dbReference>
<feature type="signal peptide" evidence="1">
    <location>
        <begin position="1"/>
        <end position="24"/>
    </location>
</feature>
<evidence type="ECO:0000256" key="1">
    <source>
        <dbReference type="SAM" id="SignalP"/>
    </source>
</evidence>
<dbReference type="EMBL" id="DVND01000213">
    <property type="protein sequence ID" value="HIU49372.1"/>
    <property type="molecule type" value="Genomic_DNA"/>
</dbReference>
<reference evidence="2" key="1">
    <citation type="submission" date="2020-10" db="EMBL/GenBank/DDBJ databases">
        <authorList>
            <person name="Gilroy R."/>
        </authorList>
    </citation>
    <scope>NUCLEOTIDE SEQUENCE</scope>
    <source>
        <strain evidence="2">ChiSjej4B22-9803</strain>
    </source>
</reference>
<organism evidence="2 3">
    <name type="scientific">Candidatus Avimonoglobus intestinipullorum</name>
    <dbReference type="NCBI Taxonomy" id="2840699"/>
    <lineage>
        <taxon>Bacteria</taxon>
        <taxon>Bacillati</taxon>
        <taxon>Bacillota</taxon>
        <taxon>Clostridia</taxon>
        <taxon>Eubacteriales</taxon>
        <taxon>Candidatus Avimonoglobus</taxon>
    </lineage>
</organism>
<reference evidence="2" key="2">
    <citation type="journal article" date="2021" name="PeerJ">
        <title>Extensive microbial diversity within the chicken gut microbiome revealed by metagenomics and culture.</title>
        <authorList>
            <person name="Gilroy R."/>
            <person name="Ravi A."/>
            <person name="Getino M."/>
            <person name="Pursley I."/>
            <person name="Horton D.L."/>
            <person name="Alikhan N.F."/>
            <person name="Baker D."/>
            <person name="Gharbi K."/>
            <person name="Hall N."/>
            <person name="Watson M."/>
            <person name="Adriaenssens E.M."/>
            <person name="Foster-Nyarko E."/>
            <person name="Jarju S."/>
            <person name="Secka A."/>
            <person name="Antonio M."/>
            <person name="Oren A."/>
            <person name="Chaudhuri R.R."/>
            <person name="La Ragione R."/>
            <person name="Hildebrand F."/>
            <person name="Pallen M.J."/>
        </authorList>
    </citation>
    <scope>NUCLEOTIDE SEQUENCE</scope>
    <source>
        <strain evidence="2">ChiSjej4B22-9803</strain>
    </source>
</reference>
<comment type="caution">
    <text evidence="2">The sequence shown here is derived from an EMBL/GenBank/DDBJ whole genome shotgun (WGS) entry which is preliminary data.</text>
</comment>